<comment type="caution">
    <text evidence="2">The sequence shown here is derived from an EMBL/GenBank/DDBJ whole genome shotgun (WGS) entry which is preliminary data.</text>
</comment>
<evidence type="ECO:0000313" key="2">
    <source>
        <dbReference type="EMBL" id="SIT35909.1"/>
    </source>
</evidence>
<gene>
    <name evidence="2" type="ORF">BN2476_70062</name>
</gene>
<evidence type="ECO:0000256" key="1">
    <source>
        <dbReference type="SAM" id="Phobius"/>
    </source>
</evidence>
<dbReference type="AlphaFoldDB" id="A0A1N7RLD4"/>
<protein>
    <submittedName>
        <fullName evidence="2">Uncharacterized protein</fullName>
    </submittedName>
</protein>
<keyword evidence="3" id="KW-1185">Reference proteome</keyword>
<dbReference type="Pfam" id="PF11373">
    <property type="entry name" value="DUF3175"/>
    <property type="match status" value="1"/>
</dbReference>
<sequence length="119" mass="13257">MDLDACIKTGDAEEIAQFVESSSTQSQRRKGAPFQSAVSMLNFYINQTGTNLPRPRRDVLEQARRKLRKAFGREPCAQILRLLVVGGIFVAMGTASSMFERLPCSAAMFFWMPVSRPAP</sequence>
<name>A0A1N7RLD4_9BURK</name>
<accession>A0A1N7RLD4</accession>
<keyword evidence="1" id="KW-0472">Membrane</keyword>
<keyword evidence="1" id="KW-1133">Transmembrane helix</keyword>
<keyword evidence="1" id="KW-0812">Transmembrane</keyword>
<dbReference type="EMBL" id="CYGY02000007">
    <property type="protein sequence ID" value="SIT35909.1"/>
    <property type="molecule type" value="Genomic_DNA"/>
</dbReference>
<dbReference type="InterPro" id="IPR021513">
    <property type="entry name" value="Phage_RSL1_Orf186"/>
</dbReference>
<feature type="transmembrane region" description="Helical" evidence="1">
    <location>
        <begin position="79"/>
        <end position="99"/>
    </location>
</feature>
<evidence type="ECO:0000313" key="3">
    <source>
        <dbReference type="Proteomes" id="UP000195569"/>
    </source>
</evidence>
<dbReference type="Proteomes" id="UP000195569">
    <property type="component" value="Unassembled WGS sequence"/>
</dbReference>
<proteinExistence type="predicted"/>
<reference evidence="2" key="1">
    <citation type="submission" date="2016-12" db="EMBL/GenBank/DDBJ databases">
        <authorList>
            <person name="Moulin L."/>
        </authorList>
    </citation>
    <scope>NUCLEOTIDE SEQUENCE [LARGE SCALE GENOMIC DNA]</scope>
    <source>
        <strain evidence="2">STM 7183</strain>
    </source>
</reference>
<organism evidence="2 3">
    <name type="scientific">Paraburkholderia piptadeniae</name>
    <dbReference type="NCBI Taxonomy" id="1701573"/>
    <lineage>
        <taxon>Bacteria</taxon>
        <taxon>Pseudomonadati</taxon>
        <taxon>Pseudomonadota</taxon>
        <taxon>Betaproteobacteria</taxon>
        <taxon>Burkholderiales</taxon>
        <taxon>Burkholderiaceae</taxon>
        <taxon>Paraburkholderia</taxon>
    </lineage>
</organism>